<dbReference type="PROSITE" id="PS51257">
    <property type="entry name" value="PROKAR_LIPOPROTEIN"/>
    <property type="match status" value="1"/>
</dbReference>
<evidence type="ECO:0000313" key="4">
    <source>
        <dbReference type="Proteomes" id="UP000297564"/>
    </source>
</evidence>
<protein>
    <recommendedName>
        <fullName evidence="5">Lipoprotein</fullName>
    </recommendedName>
</protein>
<feature type="signal peptide" evidence="2">
    <location>
        <begin position="1"/>
        <end position="16"/>
    </location>
</feature>
<evidence type="ECO:0000256" key="1">
    <source>
        <dbReference type="SAM" id="MobiDB-lite"/>
    </source>
</evidence>
<organism evidence="3 4">
    <name type="scientific">Ramlibacter rhizophilus</name>
    <dbReference type="NCBI Taxonomy" id="1781167"/>
    <lineage>
        <taxon>Bacteria</taxon>
        <taxon>Pseudomonadati</taxon>
        <taxon>Pseudomonadota</taxon>
        <taxon>Betaproteobacteria</taxon>
        <taxon>Burkholderiales</taxon>
        <taxon>Comamonadaceae</taxon>
        <taxon>Ramlibacter</taxon>
    </lineage>
</organism>
<name>A0A4Z0BQG4_9BURK</name>
<gene>
    <name evidence="3" type="ORF">EZ242_09160</name>
</gene>
<dbReference type="OrthoDB" id="8662382at2"/>
<feature type="chain" id="PRO_5021274914" description="Lipoprotein" evidence="2">
    <location>
        <begin position="17"/>
        <end position="77"/>
    </location>
</feature>
<proteinExistence type="predicted"/>
<comment type="caution">
    <text evidence="3">The sequence shown here is derived from an EMBL/GenBank/DDBJ whole genome shotgun (WGS) entry which is preliminary data.</text>
</comment>
<keyword evidence="2" id="KW-0732">Signal</keyword>
<dbReference type="AlphaFoldDB" id="A0A4Z0BQG4"/>
<feature type="region of interest" description="Disordered" evidence="1">
    <location>
        <begin position="57"/>
        <end position="77"/>
    </location>
</feature>
<reference evidence="3 4" key="1">
    <citation type="submission" date="2019-03" db="EMBL/GenBank/DDBJ databases">
        <title>Ramlibacter rhizophilus CCTCC AB2015357, whole genome shotgun sequence.</title>
        <authorList>
            <person name="Zhang X."/>
            <person name="Feng G."/>
            <person name="Zhu H."/>
        </authorList>
    </citation>
    <scope>NUCLEOTIDE SEQUENCE [LARGE SCALE GENOMIC DNA]</scope>
    <source>
        <strain evidence="3 4">CCTCC AB2015357</strain>
    </source>
</reference>
<evidence type="ECO:0008006" key="5">
    <source>
        <dbReference type="Google" id="ProtNLM"/>
    </source>
</evidence>
<keyword evidence="4" id="KW-1185">Reference proteome</keyword>
<dbReference type="Proteomes" id="UP000297564">
    <property type="component" value="Unassembled WGS sequence"/>
</dbReference>
<evidence type="ECO:0000313" key="3">
    <source>
        <dbReference type="EMBL" id="TFZ01527.1"/>
    </source>
</evidence>
<dbReference type="EMBL" id="SMLL01000003">
    <property type="protein sequence ID" value="TFZ01527.1"/>
    <property type="molecule type" value="Genomic_DNA"/>
</dbReference>
<dbReference type="RefSeq" id="WP_135284826.1">
    <property type="nucleotide sequence ID" value="NZ_SMLL01000003.1"/>
</dbReference>
<accession>A0A4Z0BQG4</accession>
<sequence>MIARVLIATFALAALAGCADREQTATGVKSDQPSFAGTGAPAPYALADWKQGDKASWEQQLRARTQRQNEYVRVNQQ</sequence>
<evidence type="ECO:0000256" key="2">
    <source>
        <dbReference type="SAM" id="SignalP"/>
    </source>
</evidence>